<organism evidence="2 3">
    <name type="scientific">Thalassotalea algicola</name>
    <dbReference type="NCBI Taxonomy" id="2716224"/>
    <lineage>
        <taxon>Bacteria</taxon>
        <taxon>Pseudomonadati</taxon>
        <taxon>Pseudomonadota</taxon>
        <taxon>Gammaproteobacteria</taxon>
        <taxon>Alteromonadales</taxon>
        <taxon>Colwelliaceae</taxon>
        <taxon>Thalassotalea</taxon>
    </lineage>
</organism>
<proteinExistence type="predicted"/>
<dbReference type="EMBL" id="JABBXH010000001">
    <property type="protein sequence ID" value="NMP30374.1"/>
    <property type="molecule type" value="Genomic_DNA"/>
</dbReference>
<evidence type="ECO:0000313" key="3">
    <source>
        <dbReference type="Proteomes" id="UP000568664"/>
    </source>
</evidence>
<sequence>MKTLTGILAMVGVLVSTNVFAQNNGNVEAVAAALIKQQNSVVSQAVDHQVNQDIHFALRAMKMPKITLDQTMIAKAQEEKVKKQDSE</sequence>
<protein>
    <submittedName>
        <fullName evidence="2">Uncharacterized protein</fullName>
    </submittedName>
</protein>
<accession>A0A7Y0L9Z1</accession>
<dbReference type="Proteomes" id="UP000568664">
    <property type="component" value="Unassembled WGS sequence"/>
</dbReference>
<evidence type="ECO:0000313" key="2">
    <source>
        <dbReference type="EMBL" id="NMP30374.1"/>
    </source>
</evidence>
<dbReference type="RefSeq" id="WP_169073691.1">
    <property type="nucleotide sequence ID" value="NZ_JABBXH010000001.1"/>
</dbReference>
<keyword evidence="1" id="KW-0732">Signal</keyword>
<feature type="signal peptide" evidence="1">
    <location>
        <begin position="1"/>
        <end position="21"/>
    </location>
</feature>
<feature type="chain" id="PRO_5031357988" evidence="1">
    <location>
        <begin position="22"/>
        <end position="87"/>
    </location>
</feature>
<evidence type="ECO:0000256" key="1">
    <source>
        <dbReference type="SAM" id="SignalP"/>
    </source>
</evidence>
<comment type="caution">
    <text evidence="2">The sequence shown here is derived from an EMBL/GenBank/DDBJ whole genome shotgun (WGS) entry which is preliminary data.</text>
</comment>
<dbReference type="AlphaFoldDB" id="A0A7Y0L9Z1"/>
<reference evidence="2 3" key="1">
    <citation type="submission" date="2020-04" db="EMBL/GenBank/DDBJ databases">
        <title>Thalassotalea sp. M1531, isolated from the surface of marine red alga.</title>
        <authorList>
            <person name="Pang L."/>
            <person name="Lu D.-C."/>
        </authorList>
    </citation>
    <scope>NUCLEOTIDE SEQUENCE [LARGE SCALE GENOMIC DNA]</scope>
    <source>
        <strain evidence="2 3">M1531</strain>
    </source>
</reference>
<gene>
    <name evidence="2" type="ORF">HII17_02265</name>
</gene>
<name>A0A7Y0L9Z1_9GAMM</name>
<keyword evidence="3" id="KW-1185">Reference proteome</keyword>